<dbReference type="GO" id="GO:0003677">
    <property type="term" value="F:DNA binding"/>
    <property type="evidence" value="ECO:0007669"/>
    <property type="project" value="UniProtKB-KW"/>
</dbReference>
<dbReference type="PROSITE" id="PS51464">
    <property type="entry name" value="SIS"/>
    <property type="match status" value="1"/>
</dbReference>
<sequence length="267" mass="29217">MSKTYQQIARFLTQNPNEVAVHSVNAIAQRCGTHASSFVRFAQALGYSGFKDLQLLFQKRLETAAPGFEARIRALEDELVNRDDPTDFGFLRELVVKDIAALQSLLDDVDPAQLSYAADLLSEANTVYLVGQLRSAPVAEFLRYMLTMIGKRCVMLDPSGGLATHMSKTMTKQDVLVAVSFRYYATEVVSIVHEAREKEIKTVAISDSTLSPLAKSADAFFAVPEHRHTFSRSIAAPSCVAQAIVLATAARLQSGSAHPEIPIVTQV</sequence>
<proteinExistence type="predicted"/>
<reference evidence="6 7" key="1">
    <citation type="submission" date="2017-03" db="EMBL/GenBank/DDBJ databases">
        <authorList>
            <person name="Afonso C.L."/>
            <person name="Miller P.J."/>
            <person name="Scott M.A."/>
            <person name="Spackman E."/>
            <person name="Goraichik I."/>
            <person name="Dimitrov K.M."/>
            <person name="Suarez D.L."/>
            <person name="Swayne D.E."/>
        </authorList>
    </citation>
    <scope>NUCLEOTIDE SEQUENCE [LARGE SCALE GENOMIC DNA]</scope>
    <source>
        <strain evidence="6 7">CECT 8620</strain>
    </source>
</reference>
<dbReference type="PROSITE" id="PS51071">
    <property type="entry name" value="HTH_RPIR"/>
    <property type="match status" value="1"/>
</dbReference>
<evidence type="ECO:0000313" key="7">
    <source>
        <dbReference type="Proteomes" id="UP000193862"/>
    </source>
</evidence>
<keyword evidence="2" id="KW-0238">DNA-binding</keyword>
<protein>
    <submittedName>
        <fullName evidence="6">HTH-type transcriptional regulator MurR</fullName>
    </submittedName>
</protein>
<evidence type="ECO:0000259" key="5">
    <source>
        <dbReference type="PROSITE" id="PS51464"/>
    </source>
</evidence>
<dbReference type="Proteomes" id="UP000193862">
    <property type="component" value="Unassembled WGS sequence"/>
</dbReference>
<organism evidence="6 7">
    <name type="scientific">Aquimixticola soesokkakensis</name>
    <dbReference type="NCBI Taxonomy" id="1519096"/>
    <lineage>
        <taxon>Bacteria</taxon>
        <taxon>Pseudomonadati</taxon>
        <taxon>Pseudomonadota</taxon>
        <taxon>Alphaproteobacteria</taxon>
        <taxon>Rhodobacterales</taxon>
        <taxon>Paracoccaceae</taxon>
        <taxon>Aquimixticola</taxon>
    </lineage>
</organism>
<dbReference type="EMBL" id="FWFS01000015">
    <property type="protein sequence ID" value="SLN69725.1"/>
    <property type="molecule type" value="Genomic_DNA"/>
</dbReference>
<dbReference type="PANTHER" id="PTHR30514">
    <property type="entry name" value="GLUCOKINASE"/>
    <property type="match status" value="1"/>
</dbReference>
<dbReference type="CDD" id="cd05013">
    <property type="entry name" value="SIS_RpiR"/>
    <property type="match status" value="1"/>
</dbReference>
<dbReference type="InterPro" id="IPR036388">
    <property type="entry name" value="WH-like_DNA-bd_sf"/>
</dbReference>
<evidence type="ECO:0000259" key="4">
    <source>
        <dbReference type="PROSITE" id="PS51071"/>
    </source>
</evidence>
<dbReference type="InterPro" id="IPR046348">
    <property type="entry name" value="SIS_dom_sf"/>
</dbReference>
<dbReference type="GO" id="GO:0097367">
    <property type="term" value="F:carbohydrate derivative binding"/>
    <property type="evidence" value="ECO:0007669"/>
    <property type="project" value="InterPro"/>
</dbReference>
<dbReference type="Pfam" id="PF01380">
    <property type="entry name" value="SIS"/>
    <property type="match status" value="1"/>
</dbReference>
<evidence type="ECO:0000256" key="3">
    <source>
        <dbReference type="ARBA" id="ARBA00023163"/>
    </source>
</evidence>
<keyword evidence="1" id="KW-0805">Transcription regulation</keyword>
<evidence type="ECO:0000256" key="1">
    <source>
        <dbReference type="ARBA" id="ARBA00023015"/>
    </source>
</evidence>
<dbReference type="Pfam" id="PF01418">
    <property type="entry name" value="HTH_6"/>
    <property type="match status" value="1"/>
</dbReference>
<feature type="domain" description="HTH rpiR-type" evidence="4">
    <location>
        <begin position="1"/>
        <end position="64"/>
    </location>
</feature>
<accession>A0A1Y5TRC7</accession>
<dbReference type="InterPro" id="IPR000281">
    <property type="entry name" value="HTH_RpiR"/>
</dbReference>
<dbReference type="InterPro" id="IPR001347">
    <property type="entry name" value="SIS_dom"/>
</dbReference>
<dbReference type="InterPro" id="IPR035472">
    <property type="entry name" value="RpiR-like_SIS"/>
</dbReference>
<feature type="domain" description="SIS" evidence="5">
    <location>
        <begin position="117"/>
        <end position="259"/>
    </location>
</feature>
<evidence type="ECO:0000256" key="2">
    <source>
        <dbReference type="ARBA" id="ARBA00023125"/>
    </source>
</evidence>
<keyword evidence="3" id="KW-0804">Transcription</keyword>
<name>A0A1Y5TRC7_9RHOB</name>
<evidence type="ECO:0000313" key="6">
    <source>
        <dbReference type="EMBL" id="SLN69725.1"/>
    </source>
</evidence>
<dbReference type="InterPro" id="IPR009057">
    <property type="entry name" value="Homeodomain-like_sf"/>
</dbReference>
<dbReference type="GO" id="GO:0003700">
    <property type="term" value="F:DNA-binding transcription factor activity"/>
    <property type="evidence" value="ECO:0007669"/>
    <property type="project" value="InterPro"/>
</dbReference>
<dbReference type="Gene3D" id="3.40.50.10490">
    <property type="entry name" value="Glucose-6-phosphate isomerase like protein, domain 1"/>
    <property type="match status" value="1"/>
</dbReference>
<dbReference type="Gene3D" id="1.10.10.10">
    <property type="entry name" value="Winged helix-like DNA-binding domain superfamily/Winged helix DNA-binding domain"/>
    <property type="match status" value="1"/>
</dbReference>
<dbReference type="GO" id="GO:1901135">
    <property type="term" value="P:carbohydrate derivative metabolic process"/>
    <property type="evidence" value="ECO:0007669"/>
    <property type="project" value="InterPro"/>
</dbReference>
<gene>
    <name evidence="6" type="primary">murR</name>
    <name evidence="6" type="ORF">AQS8620_03308</name>
</gene>
<dbReference type="AlphaFoldDB" id="A0A1Y5TRC7"/>
<dbReference type="InterPro" id="IPR047640">
    <property type="entry name" value="RpiR-like"/>
</dbReference>
<dbReference type="PANTHER" id="PTHR30514:SF18">
    <property type="entry name" value="RPIR-FAMILY TRANSCRIPTIONAL REGULATOR"/>
    <property type="match status" value="1"/>
</dbReference>
<keyword evidence="7" id="KW-1185">Reference proteome</keyword>
<dbReference type="SUPFAM" id="SSF46689">
    <property type="entry name" value="Homeodomain-like"/>
    <property type="match status" value="1"/>
</dbReference>
<dbReference type="SUPFAM" id="SSF53697">
    <property type="entry name" value="SIS domain"/>
    <property type="match status" value="1"/>
</dbReference>